<feature type="transmembrane region" description="Helical" evidence="7">
    <location>
        <begin position="210"/>
        <end position="231"/>
    </location>
</feature>
<keyword evidence="2" id="KW-0813">Transport</keyword>
<keyword evidence="6 7" id="KW-0472">Membrane</keyword>
<name>A0A2S0PEJ1_9NEIS</name>
<keyword evidence="4 7" id="KW-0812">Transmembrane</keyword>
<feature type="transmembrane region" description="Helical" evidence="7">
    <location>
        <begin position="129"/>
        <end position="150"/>
    </location>
</feature>
<dbReference type="OrthoDB" id="109606at2"/>
<dbReference type="STRING" id="1122240.GCA_000620105_01833"/>
<protein>
    <submittedName>
        <fullName evidence="8">AEC family transporter</fullName>
    </submittedName>
</protein>
<dbReference type="GO" id="GO:0055085">
    <property type="term" value="P:transmembrane transport"/>
    <property type="evidence" value="ECO:0007669"/>
    <property type="project" value="InterPro"/>
</dbReference>
<evidence type="ECO:0000256" key="4">
    <source>
        <dbReference type="ARBA" id="ARBA00022692"/>
    </source>
</evidence>
<evidence type="ECO:0000313" key="8">
    <source>
        <dbReference type="EMBL" id="AVY95677.1"/>
    </source>
</evidence>
<proteinExistence type="predicted"/>
<evidence type="ECO:0000256" key="5">
    <source>
        <dbReference type="ARBA" id="ARBA00022989"/>
    </source>
</evidence>
<dbReference type="InterPro" id="IPR004776">
    <property type="entry name" value="Mem_transp_PIN-like"/>
</dbReference>
<feature type="transmembrane region" description="Helical" evidence="7">
    <location>
        <begin position="181"/>
        <end position="198"/>
    </location>
</feature>
<evidence type="ECO:0000256" key="3">
    <source>
        <dbReference type="ARBA" id="ARBA00022475"/>
    </source>
</evidence>
<dbReference type="KEGG" id="maer:DAI18_17730"/>
<dbReference type="AlphaFoldDB" id="A0A2S0PEJ1"/>
<dbReference type="GO" id="GO:0016020">
    <property type="term" value="C:membrane"/>
    <property type="evidence" value="ECO:0007669"/>
    <property type="project" value="UniProtKB-SubCell"/>
</dbReference>
<dbReference type="Proteomes" id="UP000244173">
    <property type="component" value="Chromosome"/>
</dbReference>
<dbReference type="PANTHER" id="PTHR36838:SF1">
    <property type="entry name" value="SLR1864 PROTEIN"/>
    <property type="match status" value="1"/>
</dbReference>
<feature type="transmembrane region" description="Helical" evidence="7">
    <location>
        <begin position="34"/>
        <end position="53"/>
    </location>
</feature>
<evidence type="ECO:0000256" key="1">
    <source>
        <dbReference type="ARBA" id="ARBA00004141"/>
    </source>
</evidence>
<feature type="transmembrane region" description="Helical" evidence="7">
    <location>
        <begin position="300"/>
        <end position="324"/>
    </location>
</feature>
<organism evidence="8 9">
    <name type="scientific">Microvirgula aerodenitrificans</name>
    <dbReference type="NCBI Taxonomy" id="57480"/>
    <lineage>
        <taxon>Bacteria</taxon>
        <taxon>Pseudomonadati</taxon>
        <taxon>Pseudomonadota</taxon>
        <taxon>Betaproteobacteria</taxon>
        <taxon>Neisseriales</taxon>
        <taxon>Aquaspirillaceae</taxon>
        <taxon>Microvirgula</taxon>
    </lineage>
</organism>
<accession>A0A2S0PEJ1</accession>
<evidence type="ECO:0000256" key="2">
    <source>
        <dbReference type="ARBA" id="ARBA00022448"/>
    </source>
</evidence>
<dbReference type="Pfam" id="PF03547">
    <property type="entry name" value="Mem_trans"/>
    <property type="match status" value="1"/>
</dbReference>
<feature type="transmembrane region" description="Helical" evidence="7">
    <location>
        <begin position="6"/>
        <end position="22"/>
    </location>
</feature>
<keyword evidence="9" id="KW-1185">Reference proteome</keyword>
<evidence type="ECO:0000256" key="7">
    <source>
        <dbReference type="SAM" id="Phobius"/>
    </source>
</evidence>
<dbReference type="RefSeq" id="WP_028498963.1">
    <property type="nucleotide sequence ID" value="NZ_CAURZP010000010.1"/>
</dbReference>
<sequence length="326" mass="33792">MGYFILKALAPIFVILALGYWAGKAKLVDNANVAILNIFLMDFALPGGLFLATVQTPWAGIVKQVPLVAVLTLSMWVVYAIVYFVSAKVCRKPLGDTAVLSLTVALPNYAALGLPILNGVLGESATTSLNVAIAIACGSVLMTPICLMMLEAAKAQASGAPRLPMTSALPRLMWASMKKPLVFGPILGVIGSALLGAADLKAPELLLVAFKPLGAASLAAALFLTGVILSARKLKINGVVIFSAVLKNLVQPFIAWGIALAFGLDPVIVVAGVLLVALSAGFFGVVFGNRYGIQSPDGEGALLVSTAAFIVTIPLFIVLTAPLLQP</sequence>
<keyword evidence="3" id="KW-1003">Cell membrane</keyword>
<evidence type="ECO:0000313" key="9">
    <source>
        <dbReference type="Proteomes" id="UP000244173"/>
    </source>
</evidence>
<feature type="transmembrane region" description="Helical" evidence="7">
    <location>
        <begin position="238"/>
        <end position="262"/>
    </location>
</feature>
<feature type="transmembrane region" description="Helical" evidence="7">
    <location>
        <begin position="65"/>
        <end position="85"/>
    </location>
</feature>
<keyword evidence="5 7" id="KW-1133">Transmembrane helix</keyword>
<comment type="subcellular location">
    <subcellularLocation>
        <location evidence="1">Membrane</location>
        <topology evidence="1">Multi-pass membrane protein</topology>
    </subcellularLocation>
</comment>
<dbReference type="EMBL" id="CP028519">
    <property type="protein sequence ID" value="AVY95677.1"/>
    <property type="molecule type" value="Genomic_DNA"/>
</dbReference>
<dbReference type="PANTHER" id="PTHR36838">
    <property type="entry name" value="AUXIN EFFLUX CARRIER FAMILY PROTEIN"/>
    <property type="match status" value="1"/>
</dbReference>
<reference evidence="8 9" key="1">
    <citation type="submission" date="2018-04" db="EMBL/GenBank/DDBJ databases">
        <title>Denitrifier Microvirgula.</title>
        <authorList>
            <person name="Anderson E."/>
            <person name="Jang J."/>
            <person name="Ishii S."/>
        </authorList>
    </citation>
    <scope>NUCLEOTIDE SEQUENCE [LARGE SCALE GENOMIC DNA]</scope>
    <source>
        <strain evidence="8 9">BE2.4</strain>
    </source>
</reference>
<feature type="transmembrane region" description="Helical" evidence="7">
    <location>
        <begin position="97"/>
        <end position="117"/>
    </location>
</feature>
<evidence type="ECO:0000256" key="6">
    <source>
        <dbReference type="ARBA" id="ARBA00023136"/>
    </source>
</evidence>
<gene>
    <name evidence="8" type="ORF">DAI18_17730</name>
</gene>
<feature type="transmembrane region" description="Helical" evidence="7">
    <location>
        <begin position="268"/>
        <end position="288"/>
    </location>
</feature>